<dbReference type="InterPro" id="IPR011009">
    <property type="entry name" value="Kinase-like_dom_sf"/>
</dbReference>
<feature type="compositionally biased region" description="Low complexity" evidence="1">
    <location>
        <begin position="649"/>
        <end position="691"/>
    </location>
</feature>
<feature type="region of interest" description="Disordered" evidence="1">
    <location>
        <begin position="530"/>
        <end position="553"/>
    </location>
</feature>
<feature type="compositionally biased region" description="Polar residues" evidence="1">
    <location>
        <begin position="717"/>
        <end position="727"/>
    </location>
</feature>
<feature type="compositionally biased region" description="Low complexity" evidence="1">
    <location>
        <begin position="316"/>
        <end position="334"/>
    </location>
</feature>
<feature type="compositionally biased region" description="Low complexity" evidence="1">
    <location>
        <begin position="283"/>
        <end position="300"/>
    </location>
</feature>
<protein>
    <recommendedName>
        <fullName evidence="5">Serine/threonine protein kinase</fullName>
    </recommendedName>
</protein>
<comment type="caution">
    <text evidence="3">The sequence shown here is derived from an EMBL/GenBank/DDBJ whole genome shotgun (WGS) entry which is preliminary data.</text>
</comment>
<reference evidence="3 4" key="1">
    <citation type="journal article" date="2019" name="Int. J. Syst. Evol. Microbiol.">
        <title>The Global Catalogue of Microorganisms (GCM) 10K type strain sequencing project: providing services to taxonomists for standard genome sequencing and annotation.</title>
        <authorList>
            <consortium name="The Broad Institute Genomics Platform"/>
            <consortium name="The Broad Institute Genome Sequencing Center for Infectious Disease"/>
            <person name="Wu L."/>
            <person name="Ma J."/>
        </authorList>
    </citation>
    <scope>NUCLEOTIDE SEQUENCE [LARGE SCALE GENOMIC DNA]</scope>
    <source>
        <strain evidence="3 4">JCM 15900</strain>
    </source>
</reference>
<keyword evidence="2" id="KW-1133">Transmembrane helix</keyword>
<feature type="compositionally biased region" description="Basic and acidic residues" evidence="1">
    <location>
        <begin position="565"/>
        <end position="599"/>
    </location>
</feature>
<dbReference type="SUPFAM" id="SSF56112">
    <property type="entry name" value="Protein kinase-like (PK-like)"/>
    <property type="match status" value="1"/>
</dbReference>
<keyword evidence="4" id="KW-1185">Reference proteome</keyword>
<sequence>MRIERGAVIADRYVVSAIERPWLADRPDAGVVCLALDAILDDPVILYAAAPELAGDLMDTGRRLALISDPRVPDVLDVGEGSTEDGEDVVYVVCSRTAATSLAEILSAGPIDAAPTRAIAGEVSEVLVHAARRGLHHRCLGPESIGITRDGDVVVHGIAIDAALSELALDLAPQTDSTALREDALAVIDILYACLTGMWPKPESRAGLPAAPRKNTRVVDVETLRADLPEDLYSFITGVTSRTDPGPRSPGEIVRYLREWDRDSLMQLEGSPLPDEELFAEGAAGTASADGDASARAGAVDDAEANAPEGDREKASAAAASTPGTPAPGAGAAADGHRSETSSGSASSGDTVAGAGDASGAGETASTSAGSGSVGAKPTANTGRPRSTTGMGASGARPTAAAAPPRPAPAPAPSKRSASPAQIQAALARIGMTRPGVSGYSAGRADGVHTKLDEQMQMREASVFPLSPHQLAEAETAEWDPEDTISEYSGLAEQEYDRNLTAPIMNREELFTENLETQQMPVVTEDMTVDSEADGTAPVSAESGDGEEAADGSWFLGGMFTTREEELERQRTAFERERARERRLNEEARERALAAEQRRDRHRKATAAAAAAQAPRTADGDSHTGTGGEPQAKAAAGSETEAHPGDGTPSGAQAAAGSESAPTAHSNSAQDAAAAQDAPAAGGAAAPSTATSQNSSQDVRSAEPAGPRKSAGRPKTQHSAQEQTSGTPDRPGAVRLAAGTGAGAAAAAGAGSPSGPAQNGGGAAAAPAAPQQPRRRRGAIVWTVIGAILLIGAVVFGIIAVRNLSSSSEPQPNPAPTAVPSQAPSPSEEPSAEPEGPAPAIDSVTDLDPEGDGSENPTAVDNVLSDDDSQWQTDRYNSAAFGSLKSGLGLGFALEEEASVSSVTIDSPDQGSTVEIRVGDSDDPEDAETVGEARLDGGSTTVELDEPQTAEYVFVWYTELAPAGEGYRGQITHVEID</sequence>
<feature type="compositionally biased region" description="Low complexity" evidence="1">
    <location>
        <begin position="733"/>
        <end position="757"/>
    </location>
</feature>
<feature type="transmembrane region" description="Helical" evidence="2">
    <location>
        <begin position="779"/>
        <end position="801"/>
    </location>
</feature>
<feature type="region of interest" description="Disordered" evidence="1">
    <location>
        <begin position="565"/>
        <end position="776"/>
    </location>
</feature>
<feature type="compositionally biased region" description="Low complexity" evidence="1">
    <location>
        <begin position="341"/>
        <end position="376"/>
    </location>
</feature>
<keyword evidence="2" id="KW-0812">Transmembrane</keyword>
<dbReference type="EMBL" id="BAAAPZ010000004">
    <property type="protein sequence ID" value="GAA2094836.1"/>
    <property type="molecule type" value="Genomic_DNA"/>
</dbReference>
<feature type="region of interest" description="Disordered" evidence="1">
    <location>
        <begin position="901"/>
        <end position="944"/>
    </location>
</feature>
<dbReference type="RefSeq" id="WP_344336554.1">
    <property type="nucleotide sequence ID" value="NZ_BAAAPZ010000004.1"/>
</dbReference>
<evidence type="ECO:0000313" key="3">
    <source>
        <dbReference type="EMBL" id="GAA2094836.1"/>
    </source>
</evidence>
<dbReference type="Gene3D" id="1.10.510.10">
    <property type="entry name" value="Transferase(Phosphotransferase) domain 1"/>
    <property type="match status" value="1"/>
</dbReference>
<feature type="compositionally biased region" description="Low complexity" evidence="1">
    <location>
        <begin position="606"/>
        <end position="617"/>
    </location>
</feature>
<evidence type="ECO:0000313" key="4">
    <source>
        <dbReference type="Proteomes" id="UP001500984"/>
    </source>
</evidence>
<gene>
    <name evidence="3" type="ORF">GCM10009823_14060</name>
</gene>
<feature type="compositionally biased region" description="Polar residues" evidence="1">
    <location>
        <begin position="901"/>
        <end position="913"/>
    </location>
</feature>
<proteinExistence type="predicted"/>
<dbReference type="Proteomes" id="UP001500984">
    <property type="component" value="Unassembled WGS sequence"/>
</dbReference>
<feature type="compositionally biased region" description="Low complexity" evidence="1">
    <location>
        <begin position="820"/>
        <end position="840"/>
    </location>
</feature>
<feature type="compositionally biased region" description="Low complexity" evidence="1">
    <location>
        <begin position="394"/>
        <end position="403"/>
    </location>
</feature>
<feature type="region of interest" description="Disordered" evidence="1">
    <location>
        <begin position="806"/>
        <end position="865"/>
    </location>
</feature>
<keyword evidence="2" id="KW-0472">Membrane</keyword>
<evidence type="ECO:0000256" key="1">
    <source>
        <dbReference type="SAM" id="MobiDB-lite"/>
    </source>
</evidence>
<accession>A0ABN2WNY4</accession>
<evidence type="ECO:0008006" key="5">
    <source>
        <dbReference type="Google" id="ProtNLM"/>
    </source>
</evidence>
<name>A0ABN2WNY4_9MICO</name>
<feature type="compositionally biased region" description="Polar residues" evidence="1">
    <location>
        <begin position="379"/>
        <end position="391"/>
    </location>
</feature>
<organism evidence="3 4">
    <name type="scientific">Brevibacterium salitolerans</name>
    <dbReference type="NCBI Taxonomy" id="1403566"/>
    <lineage>
        <taxon>Bacteria</taxon>
        <taxon>Bacillati</taxon>
        <taxon>Actinomycetota</taxon>
        <taxon>Actinomycetes</taxon>
        <taxon>Micrococcales</taxon>
        <taxon>Brevibacteriaceae</taxon>
        <taxon>Brevibacterium</taxon>
    </lineage>
</organism>
<feature type="region of interest" description="Disordered" evidence="1">
    <location>
        <begin position="283"/>
        <end position="423"/>
    </location>
</feature>
<evidence type="ECO:0000256" key="2">
    <source>
        <dbReference type="SAM" id="Phobius"/>
    </source>
</evidence>